<reference evidence="1 2" key="1">
    <citation type="submission" date="2017-04" db="EMBL/GenBank/DDBJ databases">
        <title>Draft genome sequence of Zooshikella ganghwensis VG4 isolated from Red Sea sediments.</title>
        <authorList>
            <person name="Rehman Z."/>
            <person name="Alam I."/>
            <person name="Kamau A."/>
            <person name="Bajic V."/>
            <person name="Leiknes T."/>
        </authorList>
    </citation>
    <scope>NUCLEOTIDE SEQUENCE [LARGE SCALE GENOMIC DNA]</scope>
    <source>
        <strain evidence="1 2">VG4</strain>
    </source>
</reference>
<gene>
    <name evidence="1" type="ORF">B9G39_20505</name>
</gene>
<name>A0A4V1IP14_9GAMM</name>
<dbReference type="RefSeq" id="WP_094788576.1">
    <property type="nucleotide sequence ID" value="NZ_JAEVHG010000010.1"/>
</dbReference>
<dbReference type="NCBIfam" id="NF038106">
    <property type="entry name" value="gamma_NF038106"/>
    <property type="match status" value="1"/>
</dbReference>
<keyword evidence="2" id="KW-1185">Reference proteome</keyword>
<dbReference type="InterPro" id="IPR047742">
    <property type="entry name" value="PA4642-like"/>
</dbReference>
<evidence type="ECO:0000313" key="2">
    <source>
        <dbReference type="Proteomes" id="UP000257039"/>
    </source>
</evidence>
<dbReference type="EMBL" id="NDXW01000001">
    <property type="protein sequence ID" value="RDH45641.1"/>
    <property type="molecule type" value="Genomic_DNA"/>
</dbReference>
<dbReference type="AlphaFoldDB" id="A0A4V1IP14"/>
<protein>
    <recommendedName>
        <fullName evidence="3">Aminopeptidase</fullName>
    </recommendedName>
</protein>
<evidence type="ECO:0000313" key="1">
    <source>
        <dbReference type="EMBL" id="RDH45641.1"/>
    </source>
</evidence>
<organism evidence="1 2">
    <name type="scientific">Zooshikella ganghwensis</name>
    <dbReference type="NCBI Taxonomy" id="202772"/>
    <lineage>
        <taxon>Bacteria</taxon>
        <taxon>Pseudomonadati</taxon>
        <taxon>Pseudomonadota</taxon>
        <taxon>Gammaproteobacteria</taxon>
        <taxon>Oceanospirillales</taxon>
        <taxon>Zooshikellaceae</taxon>
        <taxon>Zooshikella</taxon>
    </lineage>
</organism>
<accession>A0A4V1IP14</accession>
<proteinExistence type="predicted"/>
<sequence>MKKDKQKVIGETLSDDRLKTLLEARPADDTPVGYYILLRAYQSLREDDFARFLDFFVKAGYDINVKNQSGEAFLSLLCQHTEAAPYVEAMEKMGATHK</sequence>
<evidence type="ECO:0008006" key="3">
    <source>
        <dbReference type="Google" id="ProtNLM"/>
    </source>
</evidence>
<dbReference type="Proteomes" id="UP000257039">
    <property type="component" value="Unassembled WGS sequence"/>
</dbReference>
<comment type="caution">
    <text evidence="1">The sequence shown here is derived from an EMBL/GenBank/DDBJ whole genome shotgun (WGS) entry which is preliminary data.</text>
</comment>